<organism evidence="1 2">
    <name type="scientific">Agrobacterium tumefaciens str. B6</name>
    <dbReference type="NCBI Taxonomy" id="1183423"/>
    <lineage>
        <taxon>Bacteria</taxon>
        <taxon>Pseudomonadati</taxon>
        <taxon>Pseudomonadota</taxon>
        <taxon>Alphaproteobacteria</taxon>
        <taxon>Hyphomicrobiales</taxon>
        <taxon>Rhizobiaceae</taxon>
        <taxon>Rhizobium/Agrobacterium group</taxon>
        <taxon>Agrobacterium</taxon>
        <taxon>Agrobacterium tumefaciens complex</taxon>
    </lineage>
</organism>
<comment type="caution">
    <text evidence="1">The sequence shown here is derived from an EMBL/GenBank/DDBJ whole genome shotgun (WGS) entry which is preliminary data.</text>
</comment>
<accession>A0A822UZC4</accession>
<gene>
    <name evidence="1" type="ORF">AGR4A_Cc190181</name>
</gene>
<protein>
    <submittedName>
        <fullName evidence="1">Uncharacterized protein</fullName>
    </submittedName>
</protein>
<dbReference type="Proteomes" id="UP000192074">
    <property type="component" value="Unassembled WGS sequence"/>
</dbReference>
<proteinExistence type="predicted"/>
<evidence type="ECO:0000313" key="2">
    <source>
        <dbReference type="Proteomes" id="UP000192074"/>
    </source>
</evidence>
<dbReference type="EMBL" id="FCNL01000011">
    <property type="protein sequence ID" value="CVI15518.1"/>
    <property type="molecule type" value="Genomic_DNA"/>
</dbReference>
<evidence type="ECO:0000313" key="1">
    <source>
        <dbReference type="EMBL" id="CVI15518.1"/>
    </source>
</evidence>
<reference evidence="1 2" key="1">
    <citation type="submission" date="2016-01" db="EMBL/GenBank/DDBJ databases">
        <authorList>
            <person name="Regsiter A."/>
            <person name="william w."/>
        </authorList>
    </citation>
    <scope>NUCLEOTIDE SEQUENCE [LARGE SCALE GENOMIC DNA]</scope>
    <source>
        <strain evidence="1 2">B6</strain>
    </source>
</reference>
<sequence>MRNAVADETGKAARWFHFAVAMIWEKARLGKRRGLGKGAAWEKDSHHLAALCFTGFGVITPSY</sequence>
<name>A0A822UZC4_AGRTU</name>
<dbReference type="AlphaFoldDB" id="A0A822UZC4"/>